<organism evidence="1 2">
    <name type="scientific">Mycolicibacterium poriferae</name>
    <dbReference type="NCBI Taxonomy" id="39694"/>
    <lineage>
        <taxon>Bacteria</taxon>
        <taxon>Bacillati</taxon>
        <taxon>Actinomycetota</taxon>
        <taxon>Actinomycetes</taxon>
        <taxon>Mycobacteriales</taxon>
        <taxon>Mycobacteriaceae</taxon>
        <taxon>Mycolicibacterium</taxon>
    </lineage>
</organism>
<keyword evidence="2" id="KW-1185">Reference proteome</keyword>
<accession>A0A6N4V9A5</accession>
<evidence type="ECO:0008006" key="3">
    <source>
        <dbReference type="Google" id="ProtNLM"/>
    </source>
</evidence>
<dbReference type="EMBL" id="AP022570">
    <property type="protein sequence ID" value="BBX52342.1"/>
    <property type="molecule type" value="Genomic_DNA"/>
</dbReference>
<reference evidence="1 2" key="1">
    <citation type="journal article" date="2019" name="Emerg. Microbes Infect.">
        <title>Comprehensive subspecies identification of 175 nontuberculous mycobacteria species based on 7547 genomic profiles.</title>
        <authorList>
            <person name="Matsumoto Y."/>
            <person name="Kinjo T."/>
            <person name="Motooka D."/>
            <person name="Nabeya D."/>
            <person name="Jung N."/>
            <person name="Uechi K."/>
            <person name="Horii T."/>
            <person name="Iida T."/>
            <person name="Fujita J."/>
            <person name="Nakamura S."/>
        </authorList>
    </citation>
    <scope>NUCLEOTIDE SEQUENCE [LARGE SCALE GENOMIC DNA]</scope>
    <source>
        <strain evidence="1 2">JCM 12603</strain>
    </source>
</reference>
<dbReference type="AlphaFoldDB" id="A0A6N4V9A5"/>
<evidence type="ECO:0000313" key="1">
    <source>
        <dbReference type="EMBL" id="BBX52342.1"/>
    </source>
</evidence>
<gene>
    <name evidence="1" type="ORF">MPOR_33680</name>
</gene>
<evidence type="ECO:0000313" key="2">
    <source>
        <dbReference type="Proteomes" id="UP000466785"/>
    </source>
</evidence>
<dbReference type="KEGG" id="mpof:MPOR_33680"/>
<proteinExistence type="predicted"/>
<sequence length="315" mass="35082">MFDSRLAAVPDTRLAAVPDTRLAAVSDSRLAAGDWLERERAHLTRIDAFLQPHLVRRRAGVAHPVYDFLFTYYSLRPRQLRVWHPGFGVALAGPDAQRYLSRTGYTQTNDGVTVSREYLHGRADTVRFIADLLAATAARPPRFNCFGLHEWAMVYRSPTPRHQSVPLRLGADGTDAVVESMPLRCTHFDAYRFFTEPAARRNASHLTRSGQVDAEQPGCVHAGMDLYKWAFKLGPLVESELVLACLNLAVDARVLDMRASPYDLRGYGFAPIAVETSGGRREYARGQLELTERAGPLRAALLDRCTELLDTATGE</sequence>
<protein>
    <recommendedName>
        <fullName evidence="3">3-methyladenine DNA glycosylase</fullName>
    </recommendedName>
</protein>
<dbReference type="Proteomes" id="UP000466785">
    <property type="component" value="Chromosome"/>
</dbReference>
<name>A0A6N4V9A5_9MYCO</name>